<reference evidence="1 2" key="1">
    <citation type="submission" date="2019-04" db="EMBL/GenBank/DDBJ databases">
        <title>Microbes associate with the intestines of laboratory mice.</title>
        <authorList>
            <person name="Navarre W."/>
            <person name="Wong E."/>
            <person name="Huang K."/>
            <person name="Tropini C."/>
            <person name="Ng K."/>
            <person name="Yu B."/>
        </authorList>
    </citation>
    <scope>NUCLEOTIDE SEQUENCE [LARGE SCALE GENOMIC DNA]</scope>
    <source>
        <strain evidence="1 2">NM69_E16B</strain>
    </source>
</reference>
<name>A0A4S2AL57_9BACE</name>
<dbReference type="InterPro" id="IPR045646">
    <property type="entry name" value="DUF6402"/>
</dbReference>
<dbReference type="EMBL" id="SRYZ01000039">
    <property type="protein sequence ID" value="TGY01857.1"/>
    <property type="molecule type" value="Genomic_DNA"/>
</dbReference>
<dbReference type="Proteomes" id="UP000310532">
    <property type="component" value="Unassembled WGS sequence"/>
</dbReference>
<sequence length="410" mass="48385">MILNAQLKSTNQSMCHNINDTPQILHAYWADKDGKLIKFPSYNSRLVYICIITNKEAVGKDYDISFFHMANGKIEKVCMNIDNIVINSTKMLVPIPFDEKIFKAITSNIIDVEFYLLKKGGNKRFYFKNQKLKIHAVIFIWEIMEHMGWYIGAKTQHRWFKTPSCDKPYHYFDIENIIKFDDVLKYRPINDLYNKLIEDKVWFTSNAQKQLVDEIRKMLIMGHASLPNNIIKESHFGNFENKLITSFWQKKQITQIDEYYIQYQGYIQPKILEVIFSSNRSEIVNELYASLGDFRIRIAVMGSIQTTNKEYYKINIKKVAFYIIDSFDFIDNTFFSQPLGLWDIVNKKIVLDMNIRNAHYITNSDYNDYRHDTGIGQDYIIYSDVKEIATSDSFFIHKNVFSPNLKFSIK</sequence>
<dbReference type="RefSeq" id="WP_135035986.1">
    <property type="nucleotide sequence ID" value="NZ_SRYZ01000039.1"/>
</dbReference>
<accession>A0A4S2AL57</accession>
<dbReference type="AlphaFoldDB" id="A0A4S2AL57"/>
<evidence type="ECO:0000313" key="1">
    <source>
        <dbReference type="EMBL" id="TGY01857.1"/>
    </source>
</evidence>
<organism evidence="1 2">
    <name type="scientific">Bacteroides muris</name>
    <name type="common">ex Afrizal et al. 2022</name>
    <dbReference type="NCBI Taxonomy" id="2516960"/>
    <lineage>
        <taxon>Bacteria</taxon>
        <taxon>Pseudomonadati</taxon>
        <taxon>Bacteroidota</taxon>
        <taxon>Bacteroidia</taxon>
        <taxon>Bacteroidales</taxon>
        <taxon>Bacteroidaceae</taxon>
        <taxon>Bacteroides</taxon>
    </lineage>
</organism>
<protein>
    <submittedName>
        <fullName evidence="1">Uncharacterized protein</fullName>
    </submittedName>
</protein>
<dbReference type="Pfam" id="PF19940">
    <property type="entry name" value="DUF6402"/>
    <property type="match status" value="1"/>
</dbReference>
<gene>
    <name evidence="1" type="ORF">E5355_14250</name>
</gene>
<evidence type="ECO:0000313" key="2">
    <source>
        <dbReference type="Proteomes" id="UP000310532"/>
    </source>
</evidence>
<proteinExistence type="predicted"/>
<comment type="caution">
    <text evidence="1">The sequence shown here is derived from an EMBL/GenBank/DDBJ whole genome shotgun (WGS) entry which is preliminary data.</text>
</comment>
<keyword evidence="2" id="KW-1185">Reference proteome</keyword>